<dbReference type="Gene3D" id="3.40.50.12780">
    <property type="entry name" value="N-terminal domain of ligase-like"/>
    <property type="match status" value="1"/>
</dbReference>
<evidence type="ECO:0000259" key="2">
    <source>
        <dbReference type="Pfam" id="PF13193"/>
    </source>
</evidence>
<feature type="domain" description="AMP-dependent synthetase/ligase" evidence="1">
    <location>
        <begin position="453"/>
        <end position="813"/>
    </location>
</feature>
<reference evidence="3 4" key="1">
    <citation type="submission" date="2017-06" db="EMBL/GenBank/DDBJ databases">
        <authorList>
            <person name="Kim H.J."/>
            <person name="Triplett B.A."/>
        </authorList>
    </citation>
    <scope>NUCLEOTIDE SEQUENCE [LARGE SCALE GENOMIC DNA]</scope>
    <source>
        <strain evidence="3 4">DSM 19307</strain>
    </source>
</reference>
<dbReference type="GO" id="GO:0016405">
    <property type="term" value="F:CoA-ligase activity"/>
    <property type="evidence" value="ECO:0007669"/>
    <property type="project" value="TreeGrafter"/>
</dbReference>
<organism evidence="3 4">
    <name type="scientific">Ekhidna lutea</name>
    <dbReference type="NCBI Taxonomy" id="447679"/>
    <lineage>
        <taxon>Bacteria</taxon>
        <taxon>Pseudomonadati</taxon>
        <taxon>Bacteroidota</taxon>
        <taxon>Cytophagia</taxon>
        <taxon>Cytophagales</taxon>
        <taxon>Reichenbachiellaceae</taxon>
        <taxon>Ekhidna</taxon>
    </lineage>
</organism>
<evidence type="ECO:0000313" key="4">
    <source>
        <dbReference type="Proteomes" id="UP000198393"/>
    </source>
</evidence>
<dbReference type="Gene3D" id="3.30.300.30">
    <property type="match status" value="1"/>
</dbReference>
<dbReference type="Pfam" id="PF13193">
    <property type="entry name" value="AMP-binding_C"/>
    <property type="match status" value="1"/>
</dbReference>
<keyword evidence="4" id="KW-1185">Reference proteome</keyword>
<proteinExistence type="predicted"/>
<dbReference type="InterPro" id="IPR045851">
    <property type="entry name" value="AMP-bd_C_sf"/>
</dbReference>
<keyword evidence="3" id="KW-0436">Ligase</keyword>
<evidence type="ECO:0000259" key="1">
    <source>
        <dbReference type="Pfam" id="PF00501"/>
    </source>
</evidence>
<sequence length="950" mass="107763">MLPPLICPNCSNDFAYSSSSKEFDQTDSVIKCNHCQTVVPVVNGIVYYTEKEIAYHSDERSFLDYFRNRIEQKRDEYLKFISNKISRKLIDPYSAFQPFNESSRSFCPFISDLKSKLLEPGDLILDTWCRTGWTGYFLASLFPEQTIVSVWEGNKDVLGYAGFDYWLNNCKRPENLMFLHLDINKQLPFADNTFKVIYGLDTLHRYDQTSLVSELLRITQDDGALIFPHIHLTNSEPDPFFERGEKQLHGTEWARFFEKRLTNTSWKSYVLSEPQLFDLKVSKEIESKPNTSDYNGLIALLPEDISWNIAPYKPELEDNDRIIVNPYLTIDLNRGKVNVDENYLNGAVGKMLERHPIYRKRVEHLIEYPLSSQEVQVLYLAQHNYTIAEIEDKLRISSDLLVQILDRLLDSEIIHVLPLTEEAVNLQLFHSAIPFLPSKKQQTFYHQRQGLYKQSEKPVIVDLAEGSELAIEDVTYLTSSIKSRFIDNNVGRGDCVFICSKPHFEALLILWSALELGIEVSVVSTEIPLETRIELFNERDAKYLFLDSITFLQSREKIDDVIAVVLDNENDQIPDEKYFSNWLESGPEDPIDQTSIPEPDDIAVTLYSSGSTGKPKGIQLSQETLFKSGKVFAETYGWNPSDRLVMVTELDSMSGLRNIAIATSFSGTTIVIPSFSGPNNILSIIQGIEESKATLLTCTPALIKQFNSLGERIQNSLKSLRQVLCTGVNLSPTLVTQFENLFNIRILNYYGLTETSGLCIGETPESTSNVGEVSIGIPVDSISQIVDSEDNVIESGNVGRLRIFNDRLMSGYLRKDNKSDLTIKNGWLYTGDLAVQDSMGNFFLKGRERNIIKDDSGNVVYLSEVEDTLLSHPDILDVEVSKLDHEEAESILASILLKKDTKARAEVETDIKSFVRKKIGNSKVPIIEFVNALTRNGRGNVELKNPKLTV</sequence>
<dbReference type="Proteomes" id="UP000198393">
    <property type="component" value="Unassembled WGS sequence"/>
</dbReference>
<feature type="domain" description="AMP-binding enzyme C-terminal" evidence="2">
    <location>
        <begin position="864"/>
        <end position="938"/>
    </location>
</feature>
<accession>A0A239GZB8</accession>
<dbReference type="Pfam" id="PF00501">
    <property type="entry name" value="AMP-binding"/>
    <property type="match status" value="1"/>
</dbReference>
<dbReference type="EMBL" id="FZPD01000002">
    <property type="protein sequence ID" value="SNS74242.1"/>
    <property type="molecule type" value="Genomic_DNA"/>
</dbReference>
<dbReference type="PANTHER" id="PTHR24096">
    <property type="entry name" value="LONG-CHAIN-FATTY-ACID--COA LIGASE"/>
    <property type="match status" value="1"/>
</dbReference>
<dbReference type="InterPro" id="IPR042099">
    <property type="entry name" value="ANL_N_sf"/>
</dbReference>
<dbReference type="InterPro" id="IPR029063">
    <property type="entry name" value="SAM-dependent_MTases_sf"/>
</dbReference>
<dbReference type="SUPFAM" id="SSF53335">
    <property type="entry name" value="S-adenosyl-L-methionine-dependent methyltransferases"/>
    <property type="match status" value="1"/>
</dbReference>
<dbReference type="OrthoDB" id="9778383at2"/>
<dbReference type="AlphaFoldDB" id="A0A239GZB8"/>
<name>A0A239GZB8_EKHLU</name>
<dbReference type="CDD" id="cd04433">
    <property type="entry name" value="AFD_class_I"/>
    <property type="match status" value="1"/>
</dbReference>
<evidence type="ECO:0000313" key="3">
    <source>
        <dbReference type="EMBL" id="SNS74242.1"/>
    </source>
</evidence>
<dbReference type="Gene3D" id="3.40.50.150">
    <property type="entry name" value="Vaccinia Virus protein VP39"/>
    <property type="match status" value="1"/>
</dbReference>
<dbReference type="InterPro" id="IPR000873">
    <property type="entry name" value="AMP-dep_synth/lig_dom"/>
</dbReference>
<protein>
    <submittedName>
        <fullName evidence="3">Acyl-CoA synthetase (AMP-forming)/AMP-acid ligase II</fullName>
    </submittedName>
</protein>
<dbReference type="SUPFAM" id="SSF56801">
    <property type="entry name" value="Acetyl-CoA synthetase-like"/>
    <property type="match status" value="1"/>
</dbReference>
<dbReference type="InterPro" id="IPR025110">
    <property type="entry name" value="AMP-bd_C"/>
</dbReference>
<dbReference type="RefSeq" id="WP_089355830.1">
    <property type="nucleotide sequence ID" value="NZ_FZPD01000002.1"/>
</dbReference>
<gene>
    <name evidence="3" type="ORF">SAMN05421640_1068</name>
</gene>